<accession>A0A1E3I0L7</accession>
<dbReference type="AlphaFoldDB" id="A0A1E3I0L7"/>
<feature type="transmembrane region" description="Helical" evidence="1">
    <location>
        <begin position="54"/>
        <end position="73"/>
    </location>
</feature>
<dbReference type="GeneID" id="30153753"/>
<comment type="caution">
    <text evidence="2">The sequence shown here is derived from an EMBL/GenBank/DDBJ whole genome shotgun (WGS) entry which is preliminary data.</text>
</comment>
<evidence type="ECO:0000313" key="3">
    <source>
        <dbReference type="Proteomes" id="UP000094065"/>
    </source>
</evidence>
<evidence type="ECO:0000256" key="1">
    <source>
        <dbReference type="SAM" id="Phobius"/>
    </source>
</evidence>
<protein>
    <submittedName>
        <fullName evidence="2">Uncharacterized protein</fullName>
    </submittedName>
</protein>
<keyword evidence="1" id="KW-1133">Transmembrane helix</keyword>
<dbReference type="EMBL" id="AWGJ01000003">
    <property type="protein sequence ID" value="ODN82144.1"/>
    <property type="molecule type" value="Genomic_DNA"/>
</dbReference>
<reference evidence="2 3" key="1">
    <citation type="submission" date="2016-06" db="EMBL/GenBank/DDBJ databases">
        <title>Evolution of pathogenesis and genome organization in the Tremellales.</title>
        <authorList>
            <person name="Cuomo C."/>
            <person name="Litvintseva A."/>
            <person name="Heitman J."/>
            <person name="Chen Y."/>
            <person name="Sun S."/>
            <person name="Springer D."/>
            <person name="Dromer F."/>
            <person name="Young S."/>
            <person name="Zeng Q."/>
            <person name="Chapman S."/>
            <person name="Gujja S."/>
            <person name="Saif S."/>
            <person name="Birren B."/>
        </authorList>
    </citation>
    <scope>NUCLEOTIDE SEQUENCE [LARGE SCALE GENOMIC DNA]</scope>
    <source>
        <strain evidence="2 3">CBS 6039</strain>
    </source>
</reference>
<evidence type="ECO:0000313" key="2">
    <source>
        <dbReference type="EMBL" id="ODN82144.1"/>
    </source>
</evidence>
<dbReference type="RefSeq" id="XP_018996463.1">
    <property type="nucleotide sequence ID" value="XM_019136060.1"/>
</dbReference>
<proteinExistence type="predicted"/>
<keyword evidence="1" id="KW-0812">Transmembrane</keyword>
<sequence length="117" mass="12671">MHPPTMVVAAPVFDKSEPKSDKLFSYHLPNSPEWDEYNDWYSQTAMTSAAAGMFIKQPLIVWGAFALAVFGYVNQQPLRQAKDATSPILVLGMALAGVFGSALPKMMLAPAPAQTAL</sequence>
<keyword evidence="3" id="KW-1185">Reference proteome</keyword>
<dbReference type="Proteomes" id="UP000094065">
    <property type="component" value="Unassembled WGS sequence"/>
</dbReference>
<dbReference type="OrthoDB" id="284718at2759"/>
<feature type="transmembrane region" description="Helical" evidence="1">
    <location>
        <begin position="85"/>
        <end position="103"/>
    </location>
</feature>
<name>A0A1E3I0L7_9TREE</name>
<gene>
    <name evidence="2" type="ORF">L202_02444</name>
</gene>
<organism evidence="2 3">
    <name type="scientific">Cryptococcus amylolentus CBS 6039</name>
    <dbReference type="NCBI Taxonomy" id="1295533"/>
    <lineage>
        <taxon>Eukaryota</taxon>
        <taxon>Fungi</taxon>
        <taxon>Dikarya</taxon>
        <taxon>Basidiomycota</taxon>
        <taxon>Agaricomycotina</taxon>
        <taxon>Tremellomycetes</taxon>
        <taxon>Tremellales</taxon>
        <taxon>Cryptococcaceae</taxon>
        <taxon>Cryptococcus</taxon>
    </lineage>
</organism>
<keyword evidence="1" id="KW-0472">Membrane</keyword>